<organism evidence="2 3">
    <name type="scientific">Candidatus Magasanikbacteria bacterium RIFCSPHIGHO2_01_FULL_33_34</name>
    <dbReference type="NCBI Taxonomy" id="1798671"/>
    <lineage>
        <taxon>Bacteria</taxon>
        <taxon>Candidatus Magasanikiibacteriota</taxon>
    </lineage>
</organism>
<dbReference type="Pfam" id="PF00485">
    <property type="entry name" value="PRK"/>
    <property type="match status" value="1"/>
</dbReference>
<evidence type="ECO:0000259" key="1">
    <source>
        <dbReference type="Pfam" id="PF00485"/>
    </source>
</evidence>
<evidence type="ECO:0000313" key="2">
    <source>
        <dbReference type="EMBL" id="OGH59809.1"/>
    </source>
</evidence>
<evidence type="ECO:0000313" key="3">
    <source>
        <dbReference type="Proteomes" id="UP000177067"/>
    </source>
</evidence>
<accession>A0A1F6LKG1</accession>
<gene>
    <name evidence="2" type="ORF">A2725_02210</name>
</gene>
<feature type="domain" description="Phosphoribulokinase/uridine kinase" evidence="1">
    <location>
        <begin position="39"/>
        <end position="207"/>
    </location>
</feature>
<dbReference type="InterPro" id="IPR027417">
    <property type="entry name" value="P-loop_NTPase"/>
</dbReference>
<sequence>MNDSIEINDIIRKFYKPVDFSGDIFYFFSSYYSKFEKLVIGVEGASGSGKTIFTTDLATSLSKNKVVVISLDDYLIMNKEEMLLNGIETRYDWRTRDKKRFLEDIKTLRSGKNIKKPKQDFSLEAPSNEVEIIEPKPFIIIEGNLNIADVCDSIIFLFAPDDVLVERRFKRDIQKSMHNNSLRENARISLGFYHSMLETYAKEADFIFDTHNNLLYKKNSV</sequence>
<name>A0A1F6LKG1_9BACT</name>
<dbReference type="SUPFAM" id="SSF52540">
    <property type="entry name" value="P-loop containing nucleoside triphosphate hydrolases"/>
    <property type="match status" value="1"/>
</dbReference>
<comment type="caution">
    <text evidence="2">The sequence shown here is derived from an EMBL/GenBank/DDBJ whole genome shotgun (WGS) entry which is preliminary data.</text>
</comment>
<dbReference type="AlphaFoldDB" id="A0A1F6LKG1"/>
<reference evidence="2 3" key="1">
    <citation type="journal article" date="2016" name="Nat. Commun.">
        <title>Thousands of microbial genomes shed light on interconnected biogeochemical processes in an aquifer system.</title>
        <authorList>
            <person name="Anantharaman K."/>
            <person name="Brown C.T."/>
            <person name="Hug L.A."/>
            <person name="Sharon I."/>
            <person name="Castelle C.J."/>
            <person name="Probst A.J."/>
            <person name="Thomas B.C."/>
            <person name="Singh A."/>
            <person name="Wilkins M.J."/>
            <person name="Karaoz U."/>
            <person name="Brodie E.L."/>
            <person name="Williams K.H."/>
            <person name="Hubbard S.S."/>
            <person name="Banfield J.F."/>
        </authorList>
    </citation>
    <scope>NUCLEOTIDE SEQUENCE [LARGE SCALE GENOMIC DNA]</scope>
</reference>
<dbReference type="GO" id="GO:0005524">
    <property type="term" value="F:ATP binding"/>
    <property type="evidence" value="ECO:0007669"/>
    <property type="project" value="InterPro"/>
</dbReference>
<dbReference type="PANTHER" id="PTHR10285">
    <property type="entry name" value="URIDINE KINASE"/>
    <property type="match status" value="1"/>
</dbReference>
<dbReference type="Proteomes" id="UP000177067">
    <property type="component" value="Unassembled WGS sequence"/>
</dbReference>
<dbReference type="GO" id="GO:0016301">
    <property type="term" value="F:kinase activity"/>
    <property type="evidence" value="ECO:0007669"/>
    <property type="project" value="InterPro"/>
</dbReference>
<dbReference type="InterPro" id="IPR006083">
    <property type="entry name" value="PRK/URK"/>
</dbReference>
<dbReference type="EMBL" id="MFPS01000006">
    <property type="protein sequence ID" value="OGH59809.1"/>
    <property type="molecule type" value="Genomic_DNA"/>
</dbReference>
<proteinExistence type="predicted"/>
<protein>
    <recommendedName>
        <fullName evidence="1">Phosphoribulokinase/uridine kinase domain-containing protein</fullName>
    </recommendedName>
</protein>
<dbReference type="Gene3D" id="3.40.50.300">
    <property type="entry name" value="P-loop containing nucleotide triphosphate hydrolases"/>
    <property type="match status" value="1"/>
</dbReference>